<accession>A0A937XI86</accession>
<organism evidence="1 2">
    <name type="scientific">candidate division WOR-3 bacterium</name>
    <dbReference type="NCBI Taxonomy" id="2052148"/>
    <lineage>
        <taxon>Bacteria</taxon>
        <taxon>Bacteria division WOR-3</taxon>
    </lineage>
</organism>
<reference evidence="1" key="1">
    <citation type="submission" date="2019-03" db="EMBL/GenBank/DDBJ databases">
        <title>Lake Tanganyika Metagenome-Assembled Genomes (MAGs).</title>
        <authorList>
            <person name="Tran P."/>
        </authorList>
    </citation>
    <scope>NUCLEOTIDE SEQUENCE</scope>
    <source>
        <strain evidence="1">K_DeepCast_150m_m2_040</strain>
    </source>
</reference>
<evidence type="ECO:0000313" key="1">
    <source>
        <dbReference type="EMBL" id="MBM3333004.1"/>
    </source>
</evidence>
<sequence length="75" mass="8097">MRPEYDFSGAARGKTAARYAEGTNVVVVGRDVLDVFPDGTAVNEALRALAPVIRRRRKLLKKATRVASHDQGAGC</sequence>
<gene>
    <name evidence="1" type="ORF">FJY68_14360</name>
</gene>
<proteinExistence type="predicted"/>
<dbReference type="AlphaFoldDB" id="A0A937XI86"/>
<dbReference type="EMBL" id="VGIR01000208">
    <property type="protein sequence ID" value="MBM3333004.1"/>
    <property type="molecule type" value="Genomic_DNA"/>
</dbReference>
<comment type="caution">
    <text evidence="1">The sequence shown here is derived from an EMBL/GenBank/DDBJ whole genome shotgun (WGS) entry which is preliminary data.</text>
</comment>
<protein>
    <submittedName>
        <fullName evidence="1">Uncharacterized protein</fullName>
    </submittedName>
</protein>
<dbReference type="Proteomes" id="UP000779900">
    <property type="component" value="Unassembled WGS sequence"/>
</dbReference>
<evidence type="ECO:0000313" key="2">
    <source>
        <dbReference type="Proteomes" id="UP000779900"/>
    </source>
</evidence>
<name>A0A937XI86_UNCW3</name>